<keyword evidence="3" id="KW-1185">Reference proteome</keyword>
<dbReference type="Proteomes" id="UP001152795">
    <property type="component" value="Unassembled WGS sequence"/>
</dbReference>
<gene>
    <name evidence="2" type="ORF">PACLA_8A057411</name>
</gene>
<dbReference type="OrthoDB" id="8194935at2759"/>
<dbReference type="EMBL" id="CACRXK020003553">
    <property type="protein sequence ID" value="CAB3999275.1"/>
    <property type="molecule type" value="Genomic_DNA"/>
</dbReference>
<feature type="non-terminal residue" evidence="2">
    <location>
        <position position="210"/>
    </location>
</feature>
<name>A0A6S7H128_PARCT</name>
<organism evidence="2 3">
    <name type="scientific">Paramuricea clavata</name>
    <name type="common">Red gorgonian</name>
    <name type="synonym">Violescent sea-whip</name>
    <dbReference type="NCBI Taxonomy" id="317549"/>
    <lineage>
        <taxon>Eukaryota</taxon>
        <taxon>Metazoa</taxon>
        <taxon>Cnidaria</taxon>
        <taxon>Anthozoa</taxon>
        <taxon>Octocorallia</taxon>
        <taxon>Malacalcyonacea</taxon>
        <taxon>Plexauridae</taxon>
        <taxon>Paramuricea</taxon>
    </lineage>
</organism>
<comment type="caution">
    <text evidence="2">The sequence shown here is derived from an EMBL/GenBank/DDBJ whole genome shotgun (WGS) entry which is preliminary data.</text>
</comment>
<evidence type="ECO:0000313" key="2">
    <source>
        <dbReference type="EMBL" id="CAB3999275.1"/>
    </source>
</evidence>
<dbReference type="AlphaFoldDB" id="A0A6S7H128"/>
<accession>A0A6S7H128</accession>
<proteinExistence type="predicted"/>
<sequence>MSPGVQPNLDNMFLAQTAQSDYEELCRMDVLGIQDTPSGDQKVVHEEFLEQLRRDPRLKKTDKFDEYNSIIQDQLEEGVVEPANEQPTGTVFYATRFHWLEDKDPQRVLQCHLNASKEKYPKHAEEIEKEFGNQMSNRTSDSSDDTSFAKQQLGNESKAGNLLGLKRDKKAGTIEVTIPSDEVAPTKRGILGKVARIYDPLGLIAPTVLQ</sequence>
<feature type="region of interest" description="Disordered" evidence="1">
    <location>
        <begin position="132"/>
        <end position="153"/>
    </location>
</feature>
<evidence type="ECO:0000256" key="1">
    <source>
        <dbReference type="SAM" id="MobiDB-lite"/>
    </source>
</evidence>
<protein>
    <submittedName>
        <fullName evidence="2">Uncharacterized protein</fullName>
    </submittedName>
</protein>
<reference evidence="2" key="1">
    <citation type="submission" date="2020-04" db="EMBL/GenBank/DDBJ databases">
        <authorList>
            <person name="Alioto T."/>
            <person name="Alioto T."/>
            <person name="Gomez Garrido J."/>
        </authorList>
    </citation>
    <scope>NUCLEOTIDE SEQUENCE</scope>
    <source>
        <strain evidence="2">A484AB</strain>
    </source>
</reference>
<evidence type="ECO:0000313" key="3">
    <source>
        <dbReference type="Proteomes" id="UP001152795"/>
    </source>
</evidence>